<evidence type="ECO:0000313" key="2">
    <source>
        <dbReference type="EMBL" id="CAK5265418.1"/>
    </source>
</evidence>
<feature type="region of interest" description="Disordered" evidence="1">
    <location>
        <begin position="89"/>
        <end position="149"/>
    </location>
</feature>
<evidence type="ECO:0000313" key="3">
    <source>
        <dbReference type="Proteomes" id="UP001295794"/>
    </source>
</evidence>
<feature type="compositionally biased region" description="Acidic residues" evidence="1">
    <location>
        <begin position="106"/>
        <end position="116"/>
    </location>
</feature>
<reference evidence="2" key="1">
    <citation type="submission" date="2023-11" db="EMBL/GenBank/DDBJ databases">
        <authorList>
            <person name="De Vega J J."/>
            <person name="De Vega J J."/>
        </authorList>
    </citation>
    <scope>NUCLEOTIDE SEQUENCE</scope>
</reference>
<keyword evidence="3" id="KW-1185">Reference proteome</keyword>
<feature type="compositionally biased region" description="Low complexity" evidence="1">
    <location>
        <begin position="134"/>
        <end position="147"/>
    </location>
</feature>
<proteinExistence type="predicted"/>
<dbReference type="AlphaFoldDB" id="A0AAD2JW95"/>
<dbReference type="EMBL" id="CAVNYO010000089">
    <property type="protein sequence ID" value="CAK5265418.1"/>
    <property type="molecule type" value="Genomic_DNA"/>
</dbReference>
<accession>A0AAD2JW95</accession>
<protein>
    <submittedName>
        <fullName evidence="2">Uncharacterized protein</fullName>
    </submittedName>
</protein>
<comment type="caution">
    <text evidence="2">The sequence shown here is derived from an EMBL/GenBank/DDBJ whole genome shotgun (WGS) entry which is preliminary data.</text>
</comment>
<dbReference type="Proteomes" id="UP001295794">
    <property type="component" value="Unassembled WGS sequence"/>
</dbReference>
<name>A0AAD2JW95_9AGAR</name>
<evidence type="ECO:0000256" key="1">
    <source>
        <dbReference type="SAM" id="MobiDB-lite"/>
    </source>
</evidence>
<gene>
    <name evidence="2" type="ORF">MYCIT1_LOCUS6384</name>
</gene>
<organism evidence="2 3">
    <name type="scientific">Mycena citricolor</name>
    <dbReference type="NCBI Taxonomy" id="2018698"/>
    <lineage>
        <taxon>Eukaryota</taxon>
        <taxon>Fungi</taxon>
        <taxon>Dikarya</taxon>
        <taxon>Basidiomycota</taxon>
        <taxon>Agaricomycotina</taxon>
        <taxon>Agaricomycetes</taxon>
        <taxon>Agaricomycetidae</taxon>
        <taxon>Agaricales</taxon>
        <taxon>Marasmiineae</taxon>
        <taxon>Mycenaceae</taxon>
        <taxon>Mycena</taxon>
    </lineage>
</organism>
<sequence length="209" mass="22393">MQAFQIHDSSAQWEPFFLTTIAVCCDVDIPTLILSKTAQCARRAELYSDSDEIIPTVATAAASNPPFYRAPQAYRFPTGASYHVGCWPPRAGGAEDPEPQTSVWESDSDNSDEESDAFGSSTNSGIGRELTGGSSSSAPSRCTSPPSDADLVVSASKSVQGLSADSKAFARFLDLLVRSNAGRIGISKPKGWARLRPLAPTPLNLWWIH</sequence>